<reference evidence="3" key="1">
    <citation type="submission" date="2022-07" db="EMBL/GenBank/DDBJ databases">
        <title>Multi-strain Analysis of Pseudomonas putida Reveals Metabolic and Genetic Diversity.</title>
        <authorList>
            <person name="Monk J.M."/>
        </authorList>
    </citation>
    <scope>NUCLEOTIDE SEQUENCE</scope>
    <source>
        <strain evidence="2">17514</strain>
        <strain evidence="3">17633</strain>
    </source>
</reference>
<proteinExistence type="predicted"/>
<keyword evidence="1" id="KW-0732">Signal</keyword>
<feature type="signal peptide" evidence="1">
    <location>
        <begin position="1"/>
        <end position="24"/>
    </location>
</feature>
<evidence type="ECO:0000313" key="2">
    <source>
        <dbReference type="EMBL" id="MDD2108705.1"/>
    </source>
</evidence>
<dbReference type="EMBL" id="JANIAM010000017">
    <property type="protein sequence ID" value="MDD2114005.1"/>
    <property type="molecule type" value="Genomic_DNA"/>
</dbReference>
<name>A0A9X4HYQ8_9PSED</name>
<dbReference type="SUPFAM" id="SSF56935">
    <property type="entry name" value="Porins"/>
    <property type="match status" value="1"/>
</dbReference>
<dbReference type="Proteomes" id="UP001150678">
    <property type="component" value="Unassembled WGS sequence"/>
</dbReference>
<organism evidence="3 4">
    <name type="scientific">Pseudomonas asiatica</name>
    <dbReference type="NCBI Taxonomy" id="2219225"/>
    <lineage>
        <taxon>Bacteria</taxon>
        <taxon>Pseudomonadati</taxon>
        <taxon>Pseudomonadota</taxon>
        <taxon>Gammaproteobacteria</taxon>
        <taxon>Pseudomonadales</taxon>
        <taxon>Pseudomonadaceae</taxon>
        <taxon>Pseudomonas</taxon>
    </lineage>
</organism>
<evidence type="ECO:0000256" key="1">
    <source>
        <dbReference type="SAM" id="SignalP"/>
    </source>
</evidence>
<accession>A0A9X4HYQ8</accession>
<sequence length="371" mass="40831">MPLLRTTSIATAILVLPFTDTVLAANWQSTVVVPTSVEHDSNPLLLSSGEKGITRTIIAPDYTLIGTFDRDELRLGLGVHVLRSSDTAVVDNREDPDVSLGWQRQTERGRFGLLARYNESSTLSGTVLDTGVVTTDGTQKLYTLAGNWSQAVTERSTLSNETTYNRARYDISTLTGYEELGNVFTWTYAWSERADLYSRFGARRYEPEQDQTATASNSYSPAVGVKYQFSERLSADAHVGITEVSGDEGGRRGEGGVALLYTGARAVASFTAERSTVASAEGGFAELDQVRGVWSYAVSELTRVGADAAWQDSKGQTPNTLQTYSVWASREFSPYWDLRLSLMYKDRQQDHEADANATIVGLTLTYRYPDI</sequence>
<dbReference type="Proteomes" id="UP001150728">
    <property type="component" value="Unassembled WGS sequence"/>
</dbReference>
<evidence type="ECO:0000313" key="3">
    <source>
        <dbReference type="EMBL" id="MDD2114005.1"/>
    </source>
</evidence>
<protein>
    <recommendedName>
        <fullName evidence="5">DUF560 domain-containing protein</fullName>
    </recommendedName>
</protein>
<gene>
    <name evidence="2" type="ORF">NP533_21205</name>
    <name evidence="3" type="ORF">NP554_19685</name>
</gene>
<comment type="caution">
    <text evidence="3">The sequence shown here is derived from an EMBL/GenBank/DDBJ whole genome shotgun (WGS) entry which is preliminary data.</text>
</comment>
<dbReference type="EMBL" id="JANIAN010000033">
    <property type="protein sequence ID" value="MDD2108705.1"/>
    <property type="molecule type" value="Genomic_DNA"/>
</dbReference>
<evidence type="ECO:0000313" key="4">
    <source>
        <dbReference type="Proteomes" id="UP001150728"/>
    </source>
</evidence>
<dbReference type="RefSeq" id="WP_274079459.1">
    <property type="nucleotide sequence ID" value="NZ_CP128558.1"/>
</dbReference>
<evidence type="ECO:0008006" key="5">
    <source>
        <dbReference type="Google" id="ProtNLM"/>
    </source>
</evidence>
<dbReference type="AlphaFoldDB" id="A0A9X4HYQ8"/>
<feature type="chain" id="PRO_5040659191" description="DUF560 domain-containing protein" evidence="1">
    <location>
        <begin position="25"/>
        <end position="371"/>
    </location>
</feature>